<protein>
    <submittedName>
        <fullName evidence="1">Uncharacterized protein</fullName>
    </submittedName>
</protein>
<dbReference type="Proteomes" id="UP000325672">
    <property type="component" value="Unassembled WGS sequence"/>
</dbReference>
<reference evidence="1 2" key="1">
    <citation type="submission" date="2019-04" db="EMBL/GenBank/DDBJ databases">
        <title>Friends and foes A comparative genomics study of 23 Aspergillus species from section Flavi.</title>
        <authorList>
            <consortium name="DOE Joint Genome Institute"/>
            <person name="Kjaerbolling I."/>
            <person name="Vesth T."/>
            <person name="Frisvad J.C."/>
            <person name="Nybo J.L."/>
            <person name="Theobald S."/>
            <person name="Kildgaard S."/>
            <person name="Isbrandt T."/>
            <person name="Kuo A."/>
            <person name="Sato A."/>
            <person name="Lyhne E.K."/>
            <person name="Kogle M.E."/>
            <person name="Wiebenga A."/>
            <person name="Kun R.S."/>
            <person name="Lubbers R.J."/>
            <person name="Makela M.R."/>
            <person name="Barry K."/>
            <person name="Chovatia M."/>
            <person name="Clum A."/>
            <person name="Daum C."/>
            <person name="Haridas S."/>
            <person name="He G."/>
            <person name="LaButti K."/>
            <person name="Lipzen A."/>
            <person name="Mondo S."/>
            <person name="Riley R."/>
            <person name="Salamov A."/>
            <person name="Simmons B.A."/>
            <person name="Magnuson J.K."/>
            <person name="Henrissat B."/>
            <person name="Mortensen U.H."/>
            <person name="Larsen T.O."/>
            <person name="Devries R.P."/>
            <person name="Grigoriev I.V."/>
            <person name="Machida M."/>
            <person name="Baker S.E."/>
            <person name="Andersen M.R."/>
        </authorList>
    </citation>
    <scope>NUCLEOTIDE SEQUENCE [LARGE SCALE GENOMIC DNA]</scope>
    <source>
        <strain evidence="1 2">CBS 117625</strain>
    </source>
</reference>
<accession>A0A5N6T944</accession>
<name>A0A5N6T944_ASPPS</name>
<keyword evidence="2" id="KW-1185">Reference proteome</keyword>
<organism evidence="1 2">
    <name type="scientific">Aspergillus pseudotamarii</name>
    <dbReference type="NCBI Taxonomy" id="132259"/>
    <lineage>
        <taxon>Eukaryota</taxon>
        <taxon>Fungi</taxon>
        <taxon>Dikarya</taxon>
        <taxon>Ascomycota</taxon>
        <taxon>Pezizomycotina</taxon>
        <taxon>Eurotiomycetes</taxon>
        <taxon>Eurotiomycetidae</taxon>
        <taxon>Eurotiales</taxon>
        <taxon>Aspergillaceae</taxon>
        <taxon>Aspergillus</taxon>
        <taxon>Aspergillus subgen. Circumdati</taxon>
    </lineage>
</organism>
<sequence length="72" mass="7945">MCAPPTAEWSIFVSCGVVSTPPSVIRAQQYRLLIVTLNVLICHCPLTMASNARNITRLDFEESAILILQSQL</sequence>
<dbReference type="EMBL" id="ML743553">
    <property type="protein sequence ID" value="KAE8142894.1"/>
    <property type="molecule type" value="Genomic_DNA"/>
</dbReference>
<proteinExistence type="predicted"/>
<evidence type="ECO:0000313" key="2">
    <source>
        <dbReference type="Proteomes" id="UP000325672"/>
    </source>
</evidence>
<evidence type="ECO:0000313" key="1">
    <source>
        <dbReference type="EMBL" id="KAE8142894.1"/>
    </source>
</evidence>
<dbReference type="RefSeq" id="XP_031918957.1">
    <property type="nucleotide sequence ID" value="XM_032053215.1"/>
</dbReference>
<dbReference type="GeneID" id="43637425"/>
<gene>
    <name evidence="1" type="ORF">BDV38DRAFT_234230</name>
</gene>
<dbReference type="AlphaFoldDB" id="A0A5N6T944"/>